<protein>
    <recommendedName>
        <fullName evidence="15">glucan 1,3-beta-glucosidase</fullName>
        <ecNumber evidence="15">3.2.1.58</ecNumber>
    </recommendedName>
    <alternativeName>
        <fullName evidence="16">Exo-1,3-beta-glucanase D</fullName>
    </alternativeName>
</protein>
<evidence type="ECO:0000313" key="20">
    <source>
        <dbReference type="EMBL" id="OKL56230.1"/>
    </source>
</evidence>
<feature type="region of interest" description="Disordered" evidence="17">
    <location>
        <begin position="308"/>
        <end position="352"/>
    </location>
</feature>
<reference evidence="20 21" key="1">
    <citation type="submission" date="2015-06" db="EMBL/GenBank/DDBJ databases">
        <title>Talaromyces atroroseus IBT 11181 draft genome.</title>
        <authorList>
            <person name="Rasmussen K.B."/>
            <person name="Rasmussen S."/>
            <person name="Petersen B."/>
            <person name="Sicheritz-Ponten T."/>
            <person name="Mortensen U.H."/>
            <person name="Thrane U."/>
        </authorList>
    </citation>
    <scope>NUCLEOTIDE SEQUENCE [LARGE SCALE GENOMIC DNA]</scope>
    <source>
        <strain evidence="20 21">IBT 11181</strain>
    </source>
</reference>
<dbReference type="InterPro" id="IPR050386">
    <property type="entry name" value="Glycosyl_hydrolase_5"/>
</dbReference>
<dbReference type="EC" id="3.2.1.58" evidence="15"/>
<evidence type="ECO:0000256" key="10">
    <source>
        <dbReference type="ARBA" id="ARBA00023295"/>
    </source>
</evidence>
<evidence type="ECO:0000256" key="18">
    <source>
        <dbReference type="SAM" id="Phobius"/>
    </source>
</evidence>
<evidence type="ECO:0000256" key="4">
    <source>
        <dbReference type="ARBA" id="ARBA00022692"/>
    </source>
</evidence>
<keyword evidence="3" id="KW-1003">Cell membrane</keyword>
<feature type="compositionally biased region" description="Basic and acidic residues" evidence="17">
    <location>
        <begin position="1"/>
        <end position="29"/>
    </location>
</feature>
<evidence type="ECO:0000256" key="9">
    <source>
        <dbReference type="ARBA" id="ARBA00023180"/>
    </source>
</evidence>
<keyword evidence="9" id="KW-0325">Glycoprotein</keyword>
<dbReference type="InterPro" id="IPR017853">
    <property type="entry name" value="GH"/>
</dbReference>
<dbReference type="Proteomes" id="UP000214365">
    <property type="component" value="Unassembled WGS sequence"/>
</dbReference>
<evidence type="ECO:0000256" key="1">
    <source>
        <dbReference type="ARBA" id="ARBA00004401"/>
    </source>
</evidence>
<dbReference type="AlphaFoldDB" id="A0A1Q5Q7N1"/>
<evidence type="ECO:0000256" key="3">
    <source>
        <dbReference type="ARBA" id="ARBA00022475"/>
    </source>
</evidence>
<evidence type="ECO:0000256" key="7">
    <source>
        <dbReference type="ARBA" id="ARBA00022989"/>
    </source>
</evidence>
<keyword evidence="5" id="KW-0378">Hydrolase</keyword>
<sequence length="978" mass="112854">MPSRSRTRDRNYYRDRERDTNNHNDDYYYSRHRRLNKGEPQFSYDDDNDNDNDDYRRQEYRSARRERGQSSRDDARARGYYEVEVEEEEEEESHRRSKARQRRDSSQHDEPRTPTTRRVRPAKERGEEDYSRRTRARERTPKAKESPATSPKKRLDREGYRRNTSRAPRDGSPLRERRQRHKYDEGTDKDSIRGPDRERNRELERDQDRELRRQQRRRERDRRDRDREYAAAPKHTSTDSANSASQLLSADALAKLNDHYERERMRTDAQGGEAYEDEERERKEQDRRERRRQRARDIAVAEDDVFHEDDGLVRDTPRGAIRVEKKRQRRRQPPPPRQEQLDQPRELYDDDNDVDLVAARRDQKRRLVSGAVMEEGRSHKLFFWRRRGRRNEIVDAADADAANVAYDDIDGHGNDNGGNGGDGSLYSHDLKDPNDDYNYMPFWRRKKTWIIAGVIAVILAIAIPVAIVESRKNRTGASSSSSSSSSSSYGAYNASLSTISEDSIPASAKGTYLDPFTWYDTRDFNLTYTNETVGGLPIMGLNSTWDDTAQPNSNVPRLNETFPYGTRPIRGVNLGGWLSIEPFITPSLFSGYSSVDGIVDEYTLSQKLGSDAANTMEQHYTTFIQEEDFAEIAAAGLDHVRIQYSYWAVTTYDGDPYVKQISWRYLLRAIEYCRKYGLRVNLDLHGLPGSQNGYNHSGRQGLIRWLNGTDGMLNGQRAIDVHNQLSQFFAQPRYENIIAIYGLANEPLMLDLDISTVLNWTVNATEVIQANGIKAKIAMGDGFLNLDKWEYMMKGDVPSNLLLDTHQYTIFNINEIDLNHTAKISLICDSWLPMIQKVNSTSQGWGPTICGEFSQSDTDCATYLNDINTGTRWEGTLDGSSTPDCYLKSDACSCTNANTAVSDYSDEYKLWLQTYAEAQFSAFETALGWFYWTWETESAPQWSYKQARANGFMPQLAYQPNFTCSDSVPSFGDLPESY</sequence>
<feature type="compositionally biased region" description="Basic and acidic residues" evidence="17">
    <location>
        <begin position="153"/>
        <end position="213"/>
    </location>
</feature>
<feature type="transmembrane region" description="Helical" evidence="18">
    <location>
        <begin position="449"/>
        <end position="468"/>
    </location>
</feature>
<comment type="subcellular location">
    <subcellularLocation>
        <location evidence="1">Cell membrane</location>
        <topology evidence="1">Single-pass type II membrane protein</topology>
    </subcellularLocation>
</comment>
<evidence type="ECO:0000256" key="2">
    <source>
        <dbReference type="ARBA" id="ARBA00005641"/>
    </source>
</evidence>
<dbReference type="EMBL" id="LFMY01000015">
    <property type="protein sequence ID" value="OKL56230.1"/>
    <property type="molecule type" value="Genomic_DNA"/>
</dbReference>
<keyword evidence="7 18" id="KW-1133">Transmembrane helix</keyword>
<evidence type="ECO:0000313" key="21">
    <source>
        <dbReference type="Proteomes" id="UP000214365"/>
    </source>
</evidence>
<dbReference type="GO" id="GO:0005886">
    <property type="term" value="C:plasma membrane"/>
    <property type="evidence" value="ECO:0007669"/>
    <property type="project" value="UniProtKB-SubCell"/>
</dbReference>
<dbReference type="Pfam" id="PF00150">
    <property type="entry name" value="Cellulase"/>
    <property type="match status" value="1"/>
</dbReference>
<dbReference type="SUPFAM" id="SSF51445">
    <property type="entry name" value="(Trans)glycosidases"/>
    <property type="match status" value="1"/>
</dbReference>
<dbReference type="GO" id="GO:0005576">
    <property type="term" value="C:extracellular region"/>
    <property type="evidence" value="ECO:0007669"/>
    <property type="project" value="TreeGrafter"/>
</dbReference>
<dbReference type="GeneID" id="31008137"/>
<keyword evidence="8 18" id="KW-0472">Membrane</keyword>
<evidence type="ECO:0000256" key="15">
    <source>
        <dbReference type="ARBA" id="ARBA00038929"/>
    </source>
</evidence>
<evidence type="ECO:0000256" key="8">
    <source>
        <dbReference type="ARBA" id="ARBA00023136"/>
    </source>
</evidence>
<dbReference type="GO" id="GO:0004338">
    <property type="term" value="F:glucan exo-1,3-beta-glucosidase activity"/>
    <property type="evidence" value="ECO:0007669"/>
    <property type="project" value="UniProtKB-EC"/>
</dbReference>
<feature type="region of interest" description="Disordered" evidence="17">
    <location>
        <begin position="264"/>
        <end position="296"/>
    </location>
</feature>
<comment type="function">
    <text evidence="14">Glucosidase involved in the degradation of cellulosic biomass. Active on lichenan.</text>
</comment>
<keyword evidence="4 18" id="KW-0812">Transmembrane</keyword>
<feature type="compositionally biased region" description="Basic and acidic residues" evidence="17">
    <location>
        <begin position="53"/>
        <end position="81"/>
    </location>
</feature>
<keyword evidence="12" id="KW-0119">Carbohydrate metabolism</keyword>
<evidence type="ECO:0000256" key="13">
    <source>
        <dbReference type="ARBA" id="ARBA00036824"/>
    </source>
</evidence>
<dbReference type="GO" id="GO:0009251">
    <property type="term" value="P:glucan catabolic process"/>
    <property type="evidence" value="ECO:0007669"/>
    <property type="project" value="TreeGrafter"/>
</dbReference>
<organism evidence="20 21">
    <name type="scientific">Talaromyces atroroseus</name>
    <dbReference type="NCBI Taxonomy" id="1441469"/>
    <lineage>
        <taxon>Eukaryota</taxon>
        <taxon>Fungi</taxon>
        <taxon>Dikarya</taxon>
        <taxon>Ascomycota</taxon>
        <taxon>Pezizomycotina</taxon>
        <taxon>Eurotiomycetes</taxon>
        <taxon>Eurotiomycetidae</taxon>
        <taxon>Eurotiales</taxon>
        <taxon>Trichocomaceae</taxon>
        <taxon>Talaromyces</taxon>
        <taxon>Talaromyces sect. Trachyspermi</taxon>
    </lineage>
</organism>
<evidence type="ECO:0000256" key="12">
    <source>
        <dbReference type="ARBA" id="ARBA00023326"/>
    </source>
</evidence>
<keyword evidence="12" id="KW-0624">Polysaccharide degradation</keyword>
<keyword evidence="10" id="KW-0326">Glycosidase</keyword>
<evidence type="ECO:0000256" key="6">
    <source>
        <dbReference type="ARBA" id="ARBA00022968"/>
    </source>
</evidence>
<keyword evidence="21" id="KW-1185">Reference proteome</keyword>
<feature type="domain" description="Glycoside hydrolase family 5" evidence="19">
    <location>
        <begin position="616"/>
        <end position="860"/>
    </location>
</feature>
<dbReference type="GO" id="GO:0009986">
    <property type="term" value="C:cell surface"/>
    <property type="evidence" value="ECO:0007669"/>
    <property type="project" value="TreeGrafter"/>
</dbReference>
<dbReference type="FunFam" id="3.20.20.80:FF:000033">
    <property type="entry name" value="Glucan 1,3-beta-glucosidase A"/>
    <property type="match status" value="1"/>
</dbReference>
<dbReference type="GO" id="GO:0071555">
    <property type="term" value="P:cell wall organization"/>
    <property type="evidence" value="ECO:0007669"/>
    <property type="project" value="UniProtKB-KW"/>
</dbReference>
<feature type="region of interest" description="Disordered" evidence="17">
    <location>
        <begin position="1"/>
        <end position="250"/>
    </location>
</feature>
<evidence type="ECO:0000256" key="17">
    <source>
        <dbReference type="SAM" id="MobiDB-lite"/>
    </source>
</evidence>
<gene>
    <name evidence="20" type="ORF">UA08_08381</name>
</gene>
<dbReference type="RefSeq" id="XP_020116351.1">
    <property type="nucleotide sequence ID" value="XM_020263453.1"/>
</dbReference>
<dbReference type="InterPro" id="IPR001547">
    <property type="entry name" value="Glyco_hydro_5"/>
</dbReference>
<dbReference type="PANTHER" id="PTHR31297">
    <property type="entry name" value="GLUCAN ENDO-1,6-BETA-GLUCOSIDASE B"/>
    <property type="match status" value="1"/>
</dbReference>
<keyword evidence="6" id="KW-0735">Signal-anchor</keyword>
<evidence type="ECO:0000256" key="5">
    <source>
        <dbReference type="ARBA" id="ARBA00022801"/>
    </source>
</evidence>
<evidence type="ECO:0000256" key="14">
    <source>
        <dbReference type="ARBA" id="ARBA00037126"/>
    </source>
</evidence>
<evidence type="ECO:0000259" key="19">
    <source>
        <dbReference type="Pfam" id="PF00150"/>
    </source>
</evidence>
<keyword evidence="11" id="KW-0961">Cell wall biogenesis/degradation</keyword>
<proteinExistence type="inferred from homology"/>
<name>A0A1Q5Q7N1_TALAT</name>
<feature type="compositionally biased region" description="Low complexity" evidence="17">
    <location>
        <begin position="240"/>
        <end position="250"/>
    </location>
</feature>
<evidence type="ECO:0000256" key="16">
    <source>
        <dbReference type="ARBA" id="ARBA00041260"/>
    </source>
</evidence>
<feature type="compositionally biased region" description="Basic and acidic residues" evidence="17">
    <location>
        <begin position="308"/>
        <end position="323"/>
    </location>
</feature>
<dbReference type="Gene3D" id="3.20.20.80">
    <property type="entry name" value="Glycosidases"/>
    <property type="match status" value="1"/>
</dbReference>
<comment type="similarity">
    <text evidence="2">Belongs to the glycosyl hydrolase 5 (cellulase A) family.</text>
</comment>
<dbReference type="STRING" id="1441469.A0A1Q5Q7N1"/>
<feature type="compositionally biased region" description="Basic and acidic residues" evidence="17">
    <location>
        <begin position="121"/>
        <end position="145"/>
    </location>
</feature>
<comment type="catalytic activity">
    <reaction evidence="13">
        <text>Successive hydrolysis of beta-D-glucose units from the non-reducing ends of (1-&gt;3)-beta-D-glucans, releasing alpha-glucose.</text>
        <dbReference type="EC" id="3.2.1.58"/>
    </reaction>
</comment>
<evidence type="ECO:0000256" key="11">
    <source>
        <dbReference type="ARBA" id="ARBA00023316"/>
    </source>
</evidence>
<accession>A0A1Q5Q7N1</accession>
<dbReference type="OrthoDB" id="62120at2759"/>
<feature type="compositionally biased region" description="Basic and acidic residues" evidence="17">
    <location>
        <begin position="102"/>
        <end position="112"/>
    </location>
</feature>
<dbReference type="PANTHER" id="PTHR31297:SF34">
    <property type="entry name" value="GLUCAN 1,3-BETA-GLUCOSIDASE 2"/>
    <property type="match status" value="1"/>
</dbReference>
<comment type="caution">
    <text evidence="20">The sequence shown here is derived from an EMBL/GenBank/DDBJ whole genome shotgun (WGS) entry which is preliminary data.</text>
</comment>